<name>A0A1Y0IQP9_9BACL</name>
<feature type="transmembrane region" description="Helical" evidence="1">
    <location>
        <begin position="178"/>
        <end position="194"/>
    </location>
</feature>
<dbReference type="KEGG" id="tum:CBW65_18620"/>
<proteinExistence type="predicted"/>
<reference evidence="3" key="1">
    <citation type="submission" date="2017-05" db="EMBL/GenBank/DDBJ databases">
        <authorList>
            <person name="Sung H."/>
        </authorList>
    </citation>
    <scope>NUCLEOTIDE SEQUENCE [LARGE SCALE GENOMIC DNA]</scope>
    <source>
        <strain evidence="3">AR23208</strain>
    </source>
</reference>
<keyword evidence="3" id="KW-1185">Reference proteome</keyword>
<evidence type="ECO:0000313" key="2">
    <source>
        <dbReference type="EMBL" id="ARU62757.1"/>
    </source>
</evidence>
<dbReference type="EMBL" id="CP021434">
    <property type="protein sequence ID" value="ARU62757.1"/>
    <property type="molecule type" value="Genomic_DNA"/>
</dbReference>
<protein>
    <submittedName>
        <fullName evidence="2">Uncharacterized protein</fullName>
    </submittedName>
</protein>
<dbReference type="OrthoDB" id="2380955at2"/>
<keyword evidence="1" id="KW-1133">Transmembrane helix</keyword>
<dbReference type="AlphaFoldDB" id="A0A1Y0IQP9"/>
<sequence>MNLPLQIYDFIAVLFPGVLLMAIVEQEAPWLPIWDNGLQVGALAVMLVIGYIAGQLLALMSRWIESEPLTRWMLQFGRRKSRKKGQLEGRKTKMRFTNDMSEAILEALSDFYGRTVHPNDPELFNLAFSPVSDKMTKRDVFLALANMMRSLALLGLSYAIYLVLELLVHAVIGAPFEYYSIHLLVLSLVGYYFFRKGYQEYDSIADKIPFLAFLAWYRQQKMPKQ</sequence>
<feature type="transmembrane region" description="Helical" evidence="1">
    <location>
        <begin position="44"/>
        <end position="64"/>
    </location>
</feature>
<accession>A0A1Y0IQP9</accession>
<evidence type="ECO:0000313" key="3">
    <source>
        <dbReference type="Proteomes" id="UP000195437"/>
    </source>
</evidence>
<keyword evidence="1" id="KW-0812">Transmembrane</keyword>
<evidence type="ECO:0000256" key="1">
    <source>
        <dbReference type="SAM" id="Phobius"/>
    </source>
</evidence>
<organism evidence="2 3">
    <name type="scientific">Tumebacillus avium</name>
    <dbReference type="NCBI Taxonomy" id="1903704"/>
    <lineage>
        <taxon>Bacteria</taxon>
        <taxon>Bacillati</taxon>
        <taxon>Bacillota</taxon>
        <taxon>Bacilli</taxon>
        <taxon>Bacillales</taxon>
        <taxon>Alicyclobacillaceae</taxon>
        <taxon>Tumebacillus</taxon>
    </lineage>
</organism>
<dbReference type="RefSeq" id="WP_087458107.1">
    <property type="nucleotide sequence ID" value="NZ_CP021434.1"/>
</dbReference>
<gene>
    <name evidence="2" type="ORF">CBW65_18620</name>
</gene>
<dbReference type="Proteomes" id="UP000195437">
    <property type="component" value="Chromosome"/>
</dbReference>
<feature type="transmembrane region" description="Helical" evidence="1">
    <location>
        <begin position="151"/>
        <end position="172"/>
    </location>
</feature>
<keyword evidence="1" id="KW-0472">Membrane</keyword>
<feature type="transmembrane region" description="Helical" evidence="1">
    <location>
        <begin position="7"/>
        <end position="24"/>
    </location>
</feature>